<dbReference type="Pfam" id="PF00386">
    <property type="entry name" value="C1q"/>
    <property type="match status" value="1"/>
</dbReference>
<evidence type="ECO:0000313" key="16">
    <source>
        <dbReference type="EMBL" id="ROL53971.1"/>
    </source>
</evidence>
<dbReference type="PRINTS" id="PR00007">
    <property type="entry name" value="COMPLEMNTC1Q"/>
</dbReference>
<keyword evidence="6 12" id="KW-0863">Zinc-finger</keyword>
<comment type="function">
    <text evidence="1">May be involved in transcriptional regulation.</text>
</comment>
<evidence type="ECO:0000259" key="15">
    <source>
        <dbReference type="PROSITE" id="PS50871"/>
    </source>
</evidence>
<dbReference type="FunFam" id="3.30.160.60:FF:001506">
    <property type="entry name" value="Zinc finger protein"/>
    <property type="match status" value="1"/>
</dbReference>
<dbReference type="Proteomes" id="UP000281406">
    <property type="component" value="Unassembled WGS sequence"/>
</dbReference>
<keyword evidence="8" id="KW-0805">Transcription regulation</keyword>
<dbReference type="SMART" id="SM00110">
    <property type="entry name" value="C1Q"/>
    <property type="match status" value="1"/>
</dbReference>
<evidence type="ECO:0000259" key="14">
    <source>
        <dbReference type="PROSITE" id="PS50157"/>
    </source>
</evidence>
<dbReference type="EMBL" id="RJVU01007076">
    <property type="protein sequence ID" value="ROL53971.1"/>
    <property type="molecule type" value="Genomic_DNA"/>
</dbReference>
<dbReference type="GO" id="GO:0000977">
    <property type="term" value="F:RNA polymerase II transcription regulatory region sequence-specific DNA binding"/>
    <property type="evidence" value="ECO:0007669"/>
    <property type="project" value="TreeGrafter"/>
</dbReference>
<dbReference type="FunFam" id="3.30.160.60:FF:001485">
    <property type="entry name" value="Krueppel-related zinc finger protein"/>
    <property type="match status" value="1"/>
</dbReference>
<feature type="domain" description="C2H2-type" evidence="14">
    <location>
        <begin position="437"/>
        <end position="464"/>
    </location>
</feature>
<evidence type="ECO:0000256" key="9">
    <source>
        <dbReference type="ARBA" id="ARBA00023125"/>
    </source>
</evidence>
<feature type="domain" description="C2H2-type" evidence="14">
    <location>
        <begin position="493"/>
        <end position="520"/>
    </location>
</feature>
<dbReference type="FunFam" id="3.30.160.60:FF:000100">
    <property type="entry name" value="Zinc finger 45-like"/>
    <property type="match status" value="1"/>
</dbReference>
<dbReference type="PANTHER" id="PTHR14196">
    <property type="entry name" value="ODD-SKIPPED - RELATED"/>
    <property type="match status" value="1"/>
</dbReference>
<dbReference type="GO" id="GO:0008270">
    <property type="term" value="F:zinc ion binding"/>
    <property type="evidence" value="ECO:0007669"/>
    <property type="project" value="UniProtKB-KW"/>
</dbReference>
<dbReference type="FunFam" id="3.30.160.60:FF:002460">
    <property type="entry name" value="Zgc:174574"/>
    <property type="match status" value="1"/>
</dbReference>
<dbReference type="Pfam" id="PF00096">
    <property type="entry name" value="zf-C2H2"/>
    <property type="match status" value="6"/>
</dbReference>
<dbReference type="InterPro" id="IPR050717">
    <property type="entry name" value="C2H2-ZF_Transcription_Reg"/>
</dbReference>
<dbReference type="PROSITE" id="PS50157">
    <property type="entry name" value="ZINC_FINGER_C2H2_2"/>
    <property type="match status" value="8"/>
</dbReference>
<feature type="domain" description="C1q" evidence="15">
    <location>
        <begin position="129"/>
        <end position="276"/>
    </location>
</feature>
<evidence type="ECO:0000256" key="1">
    <source>
        <dbReference type="ARBA" id="ARBA00003767"/>
    </source>
</evidence>
<keyword evidence="17" id="KW-1185">Reference proteome</keyword>
<dbReference type="FunFam" id="3.30.160.60:FF:002876">
    <property type="entry name" value="Zgc:172128"/>
    <property type="match status" value="1"/>
</dbReference>
<feature type="domain" description="C2H2-type" evidence="14">
    <location>
        <begin position="521"/>
        <end position="547"/>
    </location>
</feature>
<dbReference type="AlphaFoldDB" id="A0A3N0Z6L5"/>
<dbReference type="PROSITE" id="PS50871">
    <property type="entry name" value="C1Q"/>
    <property type="match status" value="1"/>
</dbReference>
<dbReference type="SUPFAM" id="SSF49842">
    <property type="entry name" value="TNF-like"/>
    <property type="match status" value="1"/>
</dbReference>
<feature type="signal peptide" evidence="13">
    <location>
        <begin position="1"/>
        <end position="20"/>
    </location>
</feature>
<dbReference type="GO" id="GO:0000981">
    <property type="term" value="F:DNA-binding transcription factor activity, RNA polymerase II-specific"/>
    <property type="evidence" value="ECO:0007669"/>
    <property type="project" value="TreeGrafter"/>
</dbReference>
<dbReference type="FunFam" id="3.30.160.60:FF:001639">
    <property type="entry name" value="Si:dkey-7i4.21"/>
    <property type="match status" value="1"/>
</dbReference>
<name>A0A3N0Z6L5_ANAGA</name>
<feature type="domain" description="C2H2-type" evidence="14">
    <location>
        <begin position="409"/>
        <end position="436"/>
    </location>
</feature>
<dbReference type="InterPro" id="IPR036236">
    <property type="entry name" value="Znf_C2H2_sf"/>
</dbReference>
<sequence>MKALVCVLLMLETFVFVVQQQVDGGLNENEISQQISSEDGRQNPPQTDTLRAEASTDSQQNCNLCFSDIHAALRELTATVTEQKAINRELTATFTEQKAINQALEMRLTDAEQAVEQQTFILKELKKKNDDREIAFSASMMQSGSGFIGPFTNEITLTYRNVFTNTGNAYNPITGIFTAPLKGVYMFGISVYGRTGNSATAAIIKNGKQAVVADASQPQNVFSSSNGAVLLLEVGDVVYMKFIKEESEDVKIEETFRVKHEETEEQTDLMKLKEESQELNEMEAKDQYEKCHDFMTGETFISSSQTHKTETTNLQMRVHTGESHLTCQQCGKSFNRKDSFEAHMRIHTGEKPFICTQCGKRFTLKKILNAHMRVHTGEKPHTCQQCGKSFSIKGNLKTHMTVHTGEKPFVCDECGKSFRYKDSFNHHMSIHLREKCFMCHQCNRSFIDKTHLKNHVKIHIGEKPFMCHHCGKIFANRANLKNHMRIHTGEKPFTCPQCGKSFSLKGNLKIHIRVHTGEKPYKCLQCEKTFTYLADLKKHLQTHSEKK</sequence>
<evidence type="ECO:0000256" key="5">
    <source>
        <dbReference type="ARBA" id="ARBA00022737"/>
    </source>
</evidence>
<dbReference type="SUPFAM" id="SSF57667">
    <property type="entry name" value="beta-beta-alpha zinc fingers"/>
    <property type="match status" value="4"/>
</dbReference>
<keyword evidence="7" id="KW-0862">Zinc</keyword>
<evidence type="ECO:0000313" key="17">
    <source>
        <dbReference type="Proteomes" id="UP000281406"/>
    </source>
</evidence>
<keyword evidence="9" id="KW-0238">DNA-binding</keyword>
<dbReference type="InterPro" id="IPR013087">
    <property type="entry name" value="Znf_C2H2_type"/>
</dbReference>
<dbReference type="InterPro" id="IPR001073">
    <property type="entry name" value="C1q_dom"/>
</dbReference>
<keyword evidence="4" id="KW-0479">Metal-binding</keyword>
<comment type="caution">
    <text evidence="16">The sequence shown here is derived from an EMBL/GenBank/DDBJ whole genome shotgun (WGS) entry which is preliminary data.</text>
</comment>
<evidence type="ECO:0000256" key="12">
    <source>
        <dbReference type="PROSITE-ProRule" id="PRU00042"/>
    </source>
</evidence>
<dbReference type="PANTHER" id="PTHR14196:SF12">
    <property type="entry name" value="ZINC FINGER PROTEIN 208-LIKE"/>
    <property type="match status" value="1"/>
</dbReference>
<feature type="domain" description="C2H2-type" evidence="14">
    <location>
        <begin position="381"/>
        <end position="408"/>
    </location>
</feature>
<evidence type="ECO:0000256" key="4">
    <source>
        <dbReference type="ARBA" id="ARBA00022723"/>
    </source>
</evidence>
<keyword evidence="13" id="KW-0732">Signal</keyword>
<evidence type="ECO:0000256" key="10">
    <source>
        <dbReference type="ARBA" id="ARBA00023163"/>
    </source>
</evidence>
<evidence type="ECO:0000256" key="2">
    <source>
        <dbReference type="ARBA" id="ARBA00004123"/>
    </source>
</evidence>
<dbReference type="Pfam" id="PF13465">
    <property type="entry name" value="zf-H2C2_2"/>
    <property type="match status" value="1"/>
</dbReference>
<dbReference type="FunFam" id="3.30.160.60:FF:000097">
    <property type="entry name" value="Zinc finger protein"/>
    <property type="match status" value="2"/>
</dbReference>
<dbReference type="OrthoDB" id="10050330at2759"/>
<comment type="similarity">
    <text evidence="3">Belongs to the krueppel C2H2-type zinc-finger protein family.</text>
</comment>
<comment type="subcellular location">
    <subcellularLocation>
        <location evidence="2">Nucleus</location>
    </subcellularLocation>
</comment>
<accession>A0A3N0Z6L5</accession>
<feature type="domain" description="C2H2-type" evidence="14">
    <location>
        <begin position="465"/>
        <end position="492"/>
    </location>
</feature>
<dbReference type="InterPro" id="IPR008983">
    <property type="entry name" value="Tumour_necrosis_fac-like_dom"/>
</dbReference>
<gene>
    <name evidence="16" type="ORF">DPX16_2487</name>
</gene>
<proteinExistence type="inferred from homology"/>
<feature type="chain" id="PRO_5018072022" evidence="13">
    <location>
        <begin position="21"/>
        <end position="547"/>
    </location>
</feature>
<evidence type="ECO:0000256" key="13">
    <source>
        <dbReference type="SAM" id="SignalP"/>
    </source>
</evidence>
<reference evidence="16 17" key="1">
    <citation type="submission" date="2018-10" db="EMBL/GenBank/DDBJ databases">
        <title>Genome assembly for a Yunnan-Guizhou Plateau 3E fish, Anabarilius grahami (Regan), and its evolutionary and genetic applications.</title>
        <authorList>
            <person name="Jiang W."/>
        </authorList>
    </citation>
    <scope>NUCLEOTIDE SEQUENCE [LARGE SCALE GENOMIC DNA]</scope>
    <source>
        <strain evidence="16">AG-KIZ</strain>
        <tissue evidence="16">Muscle</tissue>
    </source>
</reference>
<evidence type="ECO:0000256" key="3">
    <source>
        <dbReference type="ARBA" id="ARBA00006991"/>
    </source>
</evidence>
<dbReference type="Gene3D" id="3.30.160.60">
    <property type="entry name" value="Classic Zinc Finger"/>
    <property type="match status" value="8"/>
</dbReference>
<feature type="domain" description="C2H2-type" evidence="14">
    <location>
        <begin position="325"/>
        <end position="352"/>
    </location>
</feature>
<dbReference type="SMART" id="SM00355">
    <property type="entry name" value="ZnF_C2H2"/>
    <property type="match status" value="8"/>
</dbReference>
<evidence type="ECO:0000256" key="11">
    <source>
        <dbReference type="ARBA" id="ARBA00023242"/>
    </source>
</evidence>
<organism evidence="16 17">
    <name type="scientific">Anabarilius grahami</name>
    <name type="common">Kanglang fish</name>
    <name type="synonym">Barilius grahami</name>
    <dbReference type="NCBI Taxonomy" id="495550"/>
    <lineage>
        <taxon>Eukaryota</taxon>
        <taxon>Metazoa</taxon>
        <taxon>Chordata</taxon>
        <taxon>Craniata</taxon>
        <taxon>Vertebrata</taxon>
        <taxon>Euteleostomi</taxon>
        <taxon>Actinopterygii</taxon>
        <taxon>Neopterygii</taxon>
        <taxon>Teleostei</taxon>
        <taxon>Ostariophysi</taxon>
        <taxon>Cypriniformes</taxon>
        <taxon>Xenocyprididae</taxon>
        <taxon>Xenocypridinae</taxon>
        <taxon>Xenocypridinae incertae sedis</taxon>
        <taxon>Anabarilius</taxon>
    </lineage>
</organism>
<evidence type="ECO:0000256" key="6">
    <source>
        <dbReference type="ARBA" id="ARBA00022771"/>
    </source>
</evidence>
<keyword evidence="11" id="KW-0539">Nucleus</keyword>
<dbReference type="GO" id="GO:0005634">
    <property type="term" value="C:nucleus"/>
    <property type="evidence" value="ECO:0007669"/>
    <property type="project" value="UniProtKB-SubCell"/>
</dbReference>
<keyword evidence="10" id="KW-0804">Transcription</keyword>
<keyword evidence="5" id="KW-0677">Repeat</keyword>
<evidence type="ECO:0000256" key="8">
    <source>
        <dbReference type="ARBA" id="ARBA00023015"/>
    </source>
</evidence>
<feature type="domain" description="C2H2-type" evidence="14">
    <location>
        <begin position="353"/>
        <end position="380"/>
    </location>
</feature>
<dbReference type="PROSITE" id="PS00028">
    <property type="entry name" value="ZINC_FINGER_C2H2_1"/>
    <property type="match status" value="8"/>
</dbReference>
<evidence type="ECO:0000256" key="7">
    <source>
        <dbReference type="ARBA" id="ARBA00022833"/>
    </source>
</evidence>
<protein>
    <submittedName>
        <fullName evidence="16">Gastrula zinc finger protein XlCGF57.1</fullName>
    </submittedName>
</protein>
<dbReference type="Gene3D" id="2.60.120.40">
    <property type="match status" value="1"/>
</dbReference>